<dbReference type="EMBL" id="AXNT01000092">
    <property type="protein sequence ID" value="KGM01648.1"/>
    <property type="molecule type" value="Genomic_DNA"/>
</dbReference>
<dbReference type="SUPFAM" id="SSF51161">
    <property type="entry name" value="Trimeric LpxA-like enzymes"/>
    <property type="match status" value="1"/>
</dbReference>
<feature type="domain" description="Maltose/galactoside acetyltransferase" evidence="6">
    <location>
        <begin position="21"/>
        <end position="75"/>
    </location>
</feature>
<name>A0A0A0B629_9CELL</name>
<dbReference type="Pfam" id="PF12464">
    <property type="entry name" value="Mac"/>
    <property type="match status" value="1"/>
</dbReference>
<dbReference type="InterPro" id="IPR024688">
    <property type="entry name" value="Mac_dom"/>
</dbReference>
<dbReference type="InterPro" id="IPR051159">
    <property type="entry name" value="Hexapeptide_acetyltransf"/>
</dbReference>
<dbReference type="InterPro" id="IPR018357">
    <property type="entry name" value="Hexapep_transf_CS"/>
</dbReference>
<comment type="caution">
    <text evidence="7">The sequence shown here is derived from an EMBL/GenBank/DDBJ whole genome shotgun (WGS) entry which is preliminary data.</text>
</comment>
<evidence type="ECO:0000313" key="8">
    <source>
        <dbReference type="Proteomes" id="UP000029833"/>
    </source>
</evidence>
<evidence type="ECO:0000256" key="4">
    <source>
        <dbReference type="ARBA" id="ARBA00023315"/>
    </source>
</evidence>
<gene>
    <name evidence="7" type="ORF">Q760_18235</name>
</gene>
<evidence type="ECO:0000256" key="2">
    <source>
        <dbReference type="ARBA" id="ARBA00022679"/>
    </source>
</evidence>
<dbReference type="GO" id="GO:0005829">
    <property type="term" value="C:cytosol"/>
    <property type="evidence" value="ECO:0007669"/>
    <property type="project" value="TreeGrafter"/>
</dbReference>
<keyword evidence="4" id="KW-0012">Acyltransferase</keyword>
<keyword evidence="8" id="KW-1185">Reference proteome</keyword>
<protein>
    <submittedName>
        <fullName evidence="7">Maltose O-acetyltransferase</fullName>
    </submittedName>
</protein>
<dbReference type="AlphaFoldDB" id="A0A0A0B629"/>
<comment type="similarity">
    <text evidence="1">Belongs to the transferase hexapeptide repeat family.</text>
</comment>
<dbReference type="STRING" id="1408250.Q760_18235"/>
<keyword evidence="2 7" id="KW-0808">Transferase</keyword>
<organism evidence="7 8">
    <name type="scientific">Cellulomonas cellasea DSM 20118</name>
    <dbReference type="NCBI Taxonomy" id="1408250"/>
    <lineage>
        <taxon>Bacteria</taxon>
        <taxon>Bacillati</taxon>
        <taxon>Actinomycetota</taxon>
        <taxon>Actinomycetes</taxon>
        <taxon>Micrococcales</taxon>
        <taxon>Cellulomonadaceae</taxon>
        <taxon>Cellulomonas</taxon>
    </lineage>
</organism>
<dbReference type="PROSITE" id="PS00101">
    <property type="entry name" value="HEXAPEP_TRANSFERASES"/>
    <property type="match status" value="1"/>
</dbReference>
<dbReference type="SMART" id="SM01266">
    <property type="entry name" value="Mac"/>
    <property type="match status" value="1"/>
</dbReference>
<proteinExistence type="inferred from homology"/>
<evidence type="ECO:0000256" key="5">
    <source>
        <dbReference type="SAM" id="MobiDB-lite"/>
    </source>
</evidence>
<reference evidence="7 8" key="1">
    <citation type="submission" date="2013-10" db="EMBL/GenBank/DDBJ databases">
        <authorList>
            <person name="Wang G."/>
            <person name="Zhuang W."/>
        </authorList>
    </citation>
    <scope>NUCLEOTIDE SEQUENCE [LARGE SCALE GENOMIC DNA]</scope>
    <source>
        <strain evidence="7 8">DSM 20118</strain>
    </source>
</reference>
<dbReference type="Proteomes" id="UP000029833">
    <property type="component" value="Unassembled WGS sequence"/>
</dbReference>
<dbReference type="Gene3D" id="2.160.10.10">
    <property type="entry name" value="Hexapeptide repeat proteins"/>
    <property type="match status" value="1"/>
</dbReference>
<dbReference type="PANTHER" id="PTHR23416:SF23">
    <property type="entry name" value="ACETYLTRANSFERASE C18B11.09C-RELATED"/>
    <property type="match status" value="1"/>
</dbReference>
<sequence>MRTLVHMTATTPGTDDTRSMRERMLAGDPYLADDPELAEANAAALDLMAAYNATTPRQGPLRRALLEQLLGAVGEGTEIRPPFFVDYGTQIRVGARCFANYGLVALDVATVTIGDDVQMGPNVQLLTPTHPVEPGPRRDKWEAAKPIVIGDNVWLGGGVVVLPGVTIGANTVVGAGSVVTRDLPANVVAVGNPARVVRTIDDDADTRVTTTGGRAGASSKAGASAAAGTSGR</sequence>
<evidence type="ECO:0000256" key="3">
    <source>
        <dbReference type="ARBA" id="ARBA00022737"/>
    </source>
</evidence>
<evidence type="ECO:0000259" key="6">
    <source>
        <dbReference type="SMART" id="SM01266"/>
    </source>
</evidence>
<dbReference type="FunFam" id="2.160.10.10:FF:000025">
    <property type="entry name" value="Hexapeptide-repeat containing-acetyltransferase"/>
    <property type="match status" value="1"/>
</dbReference>
<accession>A0A0A0B629</accession>
<dbReference type="InterPro" id="IPR001451">
    <property type="entry name" value="Hexapep"/>
</dbReference>
<evidence type="ECO:0000313" key="7">
    <source>
        <dbReference type="EMBL" id="KGM01648.1"/>
    </source>
</evidence>
<dbReference type="GO" id="GO:0016407">
    <property type="term" value="F:acetyltransferase activity"/>
    <property type="evidence" value="ECO:0007669"/>
    <property type="project" value="InterPro"/>
</dbReference>
<feature type="region of interest" description="Disordered" evidence="5">
    <location>
        <begin position="205"/>
        <end position="232"/>
    </location>
</feature>
<feature type="compositionally biased region" description="Low complexity" evidence="5">
    <location>
        <begin position="207"/>
        <end position="232"/>
    </location>
</feature>
<dbReference type="Pfam" id="PF00132">
    <property type="entry name" value="Hexapep"/>
    <property type="match status" value="1"/>
</dbReference>
<dbReference type="GO" id="GO:0008374">
    <property type="term" value="F:O-acyltransferase activity"/>
    <property type="evidence" value="ECO:0007669"/>
    <property type="project" value="TreeGrafter"/>
</dbReference>
<dbReference type="PANTHER" id="PTHR23416">
    <property type="entry name" value="SIALIC ACID SYNTHASE-RELATED"/>
    <property type="match status" value="1"/>
</dbReference>
<keyword evidence="3" id="KW-0677">Repeat</keyword>
<evidence type="ECO:0000256" key="1">
    <source>
        <dbReference type="ARBA" id="ARBA00007274"/>
    </source>
</evidence>
<dbReference type="CDD" id="cd03357">
    <property type="entry name" value="LbH_MAT_GAT"/>
    <property type="match status" value="1"/>
</dbReference>
<dbReference type="InterPro" id="IPR011004">
    <property type="entry name" value="Trimer_LpxA-like_sf"/>
</dbReference>